<evidence type="ECO:0000313" key="3">
    <source>
        <dbReference type="Proteomes" id="UP000439903"/>
    </source>
</evidence>
<proteinExistence type="predicted"/>
<dbReference type="EMBL" id="WTPW01001698">
    <property type="protein sequence ID" value="KAF0420357.1"/>
    <property type="molecule type" value="Genomic_DNA"/>
</dbReference>
<gene>
    <name evidence="2" type="ORF">F8M41_007002</name>
</gene>
<feature type="region of interest" description="Disordered" evidence="1">
    <location>
        <begin position="583"/>
        <end position="604"/>
    </location>
</feature>
<sequence length="604" mass="69866">MPSSSRQRSIKDLTPANYTIPRALKNGSPKESVAPTLALSRVVKTPAPKGKLISTTKKLPLKTLPSNFLQKKSLINQNMATFNINTPHLEYNNSRVIYTFPSFESFFKFPESTGLCKWQFESSHTSSTHNKEVPKSGSNILHLDNTFQNTICQSKDSSVKSQNEMNETSVTSVTMLPCNLPNPKYSDESCDNKQLNECSDELSRNLPSDDVLYNEPLLKNKGKRINPTFNDYPFNGKDSIKKLKHINHLSDNSMADSMSNQDHLVDKTERELTFINNNSKNDVQTPNDQPVTKPALNFNHNNKTSGREESDKLFKDTTYYSISTIFNSGAIDIMQDTRLIWRSFQEKWTLFWDMRPCVLLQEFTRFHKLPDPVYSLKIGSDGTFWFDCSIGARYFNPLQSCFNCWVENDAIDYVSIQAFEILYIELSEFRGHEIEYPVHKRARCCHEAVLDQGFNKFNTTSPNFRDQYKWHHHQRKTASFWKRRPCILLFEFCRAHQIPNPTYSLHVNRNTGAFWFDCYIDERLFTPQNQPCMCCWIQNDAIDHVSIQVFETLFSEYCDQDVKVLSYPTHKRIKCSHIRGYDNGAKESAQKPDKPGDGHNENRV</sequence>
<dbReference type="OrthoDB" id="2325801at2759"/>
<comment type="caution">
    <text evidence="2">The sequence shown here is derived from an EMBL/GenBank/DDBJ whole genome shotgun (WGS) entry which is preliminary data.</text>
</comment>
<feature type="compositionally biased region" description="Basic and acidic residues" evidence="1">
    <location>
        <begin position="584"/>
        <end position="604"/>
    </location>
</feature>
<reference evidence="2 3" key="1">
    <citation type="journal article" date="2019" name="Environ. Microbiol.">
        <title>At the nexus of three kingdoms: the genome of the mycorrhizal fungus Gigaspora margarita provides insights into plant, endobacterial and fungal interactions.</title>
        <authorList>
            <person name="Venice F."/>
            <person name="Ghignone S."/>
            <person name="Salvioli di Fossalunga A."/>
            <person name="Amselem J."/>
            <person name="Novero M."/>
            <person name="Xianan X."/>
            <person name="Sedzielewska Toro K."/>
            <person name="Morin E."/>
            <person name="Lipzen A."/>
            <person name="Grigoriev I.V."/>
            <person name="Henrissat B."/>
            <person name="Martin F.M."/>
            <person name="Bonfante P."/>
        </authorList>
    </citation>
    <scope>NUCLEOTIDE SEQUENCE [LARGE SCALE GENOMIC DNA]</scope>
    <source>
        <strain evidence="2 3">BEG34</strain>
    </source>
</reference>
<dbReference type="AlphaFoldDB" id="A0A8H3X6W6"/>
<protein>
    <submittedName>
        <fullName evidence="2">Double-stranded RNA binding motif-containing protein</fullName>
    </submittedName>
</protein>
<feature type="region of interest" description="Disordered" evidence="1">
    <location>
        <begin position="278"/>
        <end position="309"/>
    </location>
</feature>
<accession>A0A8H3X6W6</accession>
<feature type="compositionally biased region" description="Polar residues" evidence="1">
    <location>
        <begin position="278"/>
        <end position="290"/>
    </location>
</feature>
<organism evidence="2 3">
    <name type="scientific">Gigaspora margarita</name>
    <dbReference type="NCBI Taxonomy" id="4874"/>
    <lineage>
        <taxon>Eukaryota</taxon>
        <taxon>Fungi</taxon>
        <taxon>Fungi incertae sedis</taxon>
        <taxon>Mucoromycota</taxon>
        <taxon>Glomeromycotina</taxon>
        <taxon>Glomeromycetes</taxon>
        <taxon>Diversisporales</taxon>
        <taxon>Gigasporaceae</taxon>
        <taxon>Gigaspora</taxon>
    </lineage>
</organism>
<name>A0A8H3X6W6_GIGMA</name>
<keyword evidence="3" id="KW-1185">Reference proteome</keyword>
<evidence type="ECO:0000313" key="2">
    <source>
        <dbReference type="EMBL" id="KAF0420357.1"/>
    </source>
</evidence>
<evidence type="ECO:0000256" key="1">
    <source>
        <dbReference type="SAM" id="MobiDB-lite"/>
    </source>
</evidence>
<dbReference type="Proteomes" id="UP000439903">
    <property type="component" value="Unassembled WGS sequence"/>
</dbReference>